<accession>A0ABT5H8F1</accession>
<dbReference type="EMBL" id="JAQPYS010000059">
    <property type="protein sequence ID" value="MDC7136871.1"/>
    <property type="molecule type" value="Genomic_DNA"/>
</dbReference>
<organism evidence="2 3">
    <name type="scientific">Bacteroides zhangwenhongii</name>
    <dbReference type="NCBI Taxonomy" id="2650157"/>
    <lineage>
        <taxon>Bacteria</taxon>
        <taxon>Pseudomonadati</taxon>
        <taxon>Bacteroidota</taxon>
        <taxon>Bacteroidia</taxon>
        <taxon>Bacteroidales</taxon>
        <taxon>Bacteroidaceae</taxon>
        <taxon>Bacteroides</taxon>
    </lineage>
</organism>
<gene>
    <name evidence="2" type="ORF">PQG98_11070</name>
</gene>
<evidence type="ECO:0000256" key="1">
    <source>
        <dbReference type="SAM" id="SignalP"/>
    </source>
</evidence>
<proteinExistence type="predicted"/>
<keyword evidence="3" id="KW-1185">Reference proteome</keyword>
<evidence type="ECO:0000313" key="2">
    <source>
        <dbReference type="EMBL" id="MDC7136871.1"/>
    </source>
</evidence>
<dbReference type="Gene3D" id="2.60.40.2630">
    <property type="match status" value="1"/>
</dbReference>
<feature type="signal peptide" evidence="1">
    <location>
        <begin position="1"/>
        <end position="22"/>
    </location>
</feature>
<keyword evidence="1" id="KW-0732">Signal</keyword>
<sequence>MKNYLFNAVMLSTMAFVLGACSDDNSGDEQVSQTPIVLMGKAYTFNPEDAGEQWKSGKTVGIYMLKENTVECIEPYCNVKYQTTVMPEGYFTPAVMEDVIYYPEDGSKVDIIAYYPRKDNLTDNLYPMNVANQKTSSNFSFLYAGNGKGLSKDNKKTTLQLRPVLSQIVFQLKAGDGVKDEYLTESVIKVAGMKTKAEFNLLSGTFEPATEVKTIEFVTLTDENGASAQVLPAASTEGYEAEIKLPNMNRTFNWNLSEGTDLLEQGMRYICTVRVDLDKIEVKTESEPIEDWESGSTNEGSAAENWIQNSIEELPVGDVGKSADPMKEAEGTWWFQTKYGDGTAVVEYDEIKGRNVIHGSSFGQGAGSWFGQVVTYRMKNANPQVYSLQFNAKGTKGKKVRCYIKTNDATTGGRTPNVFMANDKIPGAKPYAGYVEFTLSDIYGTYSLDFNFSKLLKDPYSYTEEHIYESTPKALADFYIGFYPTTGGVEFYLDDVVLKKKN</sequence>
<dbReference type="PROSITE" id="PS51257">
    <property type="entry name" value="PROKAR_LIPOPROTEIN"/>
    <property type="match status" value="1"/>
</dbReference>
<dbReference type="RefSeq" id="WP_272720480.1">
    <property type="nucleotide sequence ID" value="NZ_JAQPYS010000059.1"/>
</dbReference>
<feature type="chain" id="PRO_5046507922" evidence="1">
    <location>
        <begin position="23"/>
        <end position="502"/>
    </location>
</feature>
<dbReference type="CDD" id="cd13121">
    <property type="entry name" value="BF2867_like_C"/>
    <property type="match status" value="1"/>
</dbReference>
<reference evidence="2 3" key="1">
    <citation type="submission" date="2023-01" db="EMBL/GenBank/DDBJ databases">
        <title>Exploring GABA producing Bacteroides strains toward improving mental health.</title>
        <authorList>
            <person name="Yousuf B."/>
            <person name="Bouhlel N.E."/>
            <person name="Mottawea W."/>
            <person name="Hammami R."/>
        </authorList>
    </citation>
    <scope>NUCLEOTIDE SEQUENCE [LARGE SCALE GENOMIC DNA]</scope>
    <source>
        <strain evidence="2 3">UO.H1054</strain>
    </source>
</reference>
<dbReference type="CDD" id="cd13120">
    <property type="entry name" value="BF2867_like_N"/>
    <property type="match status" value="1"/>
</dbReference>
<dbReference type="InterPro" id="IPR025049">
    <property type="entry name" value="Mfa-like_1"/>
</dbReference>
<dbReference type="Proteomes" id="UP001215398">
    <property type="component" value="Unassembled WGS sequence"/>
</dbReference>
<dbReference type="InterPro" id="IPR042278">
    <property type="entry name" value="Mfa-like_1_N"/>
</dbReference>
<dbReference type="Gene3D" id="2.60.40.2620">
    <property type="entry name" value="Fimbrillin-like"/>
    <property type="match status" value="1"/>
</dbReference>
<evidence type="ECO:0000313" key="3">
    <source>
        <dbReference type="Proteomes" id="UP001215398"/>
    </source>
</evidence>
<dbReference type="Gene3D" id="2.60.120.260">
    <property type="entry name" value="Galactose-binding domain-like"/>
    <property type="match status" value="1"/>
</dbReference>
<protein>
    <submittedName>
        <fullName evidence="2">Fimbrillin family protein</fullName>
    </submittedName>
</protein>
<dbReference type="Pfam" id="PF13149">
    <property type="entry name" value="Mfa_like_1"/>
    <property type="match status" value="1"/>
</dbReference>
<name>A0ABT5H8F1_9BACE</name>
<comment type="caution">
    <text evidence="2">The sequence shown here is derived from an EMBL/GenBank/DDBJ whole genome shotgun (WGS) entry which is preliminary data.</text>
</comment>